<dbReference type="Pfam" id="PF02145">
    <property type="entry name" value="Rap_GAP"/>
    <property type="match status" value="1"/>
</dbReference>
<feature type="domain" description="Rap-GAP" evidence="3">
    <location>
        <begin position="1265"/>
        <end position="1509"/>
    </location>
</feature>
<feature type="region of interest" description="Disordered" evidence="2">
    <location>
        <begin position="810"/>
        <end position="842"/>
    </location>
</feature>
<dbReference type="Pfam" id="PF03542">
    <property type="entry name" value="Tuberin"/>
    <property type="match status" value="1"/>
</dbReference>
<feature type="compositionally biased region" description="Polar residues" evidence="2">
    <location>
        <begin position="769"/>
        <end position="782"/>
    </location>
</feature>
<feature type="region of interest" description="Disordered" evidence="2">
    <location>
        <begin position="32"/>
        <end position="51"/>
    </location>
</feature>
<dbReference type="InterPro" id="IPR027107">
    <property type="entry name" value="Tuberin/Ral-act_asu"/>
</dbReference>
<name>A0ABR3Y878_9PEZI</name>
<evidence type="ECO:0000313" key="4">
    <source>
        <dbReference type="EMBL" id="KAL1884175.1"/>
    </source>
</evidence>
<reference evidence="4 5" key="1">
    <citation type="journal article" date="2024" name="Commun. Biol.">
        <title>Comparative genomic analysis of thermophilic fungi reveals convergent evolutionary adaptations and gene losses.</title>
        <authorList>
            <person name="Steindorff A.S."/>
            <person name="Aguilar-Pontes M.V."/>
            <person name="Robinson A.J."/>
            <person name="Andreopoulos B."/>
            <person name="LaButti K."/>
            <person name="Kuo A."/>
            <person name="Mondo S."/>
            <person name="Riley R."/>
            <person name="Otillar R."/>
            <person name="Haridas S."/>
            <person name="Lipzen A."/>
            <person name="Grimwood J."/>
            <person name="Schmutz J."/>
            <person name="Clum A."/>
            <person name="Reid I.D."/>
            <person name="Moisan M.C."/>
            <person name="Butler G."/>
            <person name="Nguyen T.T.M."/>
            <person name="Dewar K."/>
            <person name="Conant G."/>
            <person name="Drula E."/>
            <person name="Henrissat B."/>
            <person name="Hansel C."/>
            <person name="Singer S."/>
            <person name="Hutchinson M.I."/>
            <person name="de Vries R.P."/>
            <person name="Natvig D.O."/>
            <person name="Powell A.J."/>
            <person name="Tsang A."/>
            <person name="Grigoriev I.V."/>
        </authorList>
    </citation>
    <scope>NUCLEOTIDE SEQUENCE [LARGE SCALE GENOMIC DNA]</scope>
    <source>
        <strain evidence="4 5">ATCC 24622</strain>
    </source>
</reference>
<keyword evidence="5" id="KW-1185">Reference proteome</keyword>
<feature type="region of interest" description="Disordered" evidence="2">
    <location>
        <begin position="1207"/>
        <end position="1227"/>
    </location>
</feature>
<feature type="compositionally biased region" description="Polar residues" evidence="2">
    <location>
        <begin position="1516"/>
        <end position="1534"/>
    </location>
</feature>
<comment type="caution">
    <text evidence="4">The sequence shown here is derived from an EMBL/GenBank/DDBJ whole genome shotgun (WGS) entry which is preliminary data.</text>
</comment>
<proteinExistence type="predicted"/>
<keyword evidence="1" id="KW-0343">GTPase activation</keyword>
<dbReference type="InterPro" id="IPR016024">
    <property type="entry name" value="ARM-type_fold"/>
</dbReference>
<evidence type="ECO:0000259" key="3">
    <source>
        <dbReference type="PROSITE" id="PS50085"/>
    </source>
</evidence>
<evidence type="ECO:0000313" key="5">
    <source>
        <dbReference type="Proteomes" id="UP001586593"/>
    </source>
</evidence>
<feature type="region of interest" description="Disordered" evidence="2">
    <location>
        <begin position="1510"/>
        <end position="1538"/>
    </location>
</feature>
<dbReference type="PANTHER" id="PTHR10063:SF0">
    <property type="entry name" value="TUBERIN"/>
    <property type="match status" value="1"/>
</dbReference>
<dbReference type="InterPro" id="IPR035974">
    <property type="entry name" value="Rap/Ran-GAP_sf"/>
</dbReference>
<dbReference type="InterPro" id="IPR000331">
    <property type="entry name" value="Rap/Ran_GAP_dom"/>
</dbReference>
<feature type="region of interest" description="Disordered" evidence="2">
    <location>
        <begin position="1582"/>
        <end position="1612"/>
    </location>
</feature>
<dbReference type="InterPro" id="IPR018515">
    <property type="entry name" value="Tuberin-type_domain"/>
</dbReference>
<dbReference type="PANTHER" id="PTHR10063">
    <property type="entry name" value="TUBERIN"/>
    <property type="match status" value="1"/>
</dbReference>
<organism evidence="4 5">
    <name type="scientific">Phialemonium thermophilum</name>
    <dbReference type="NCBI Taxonomy" id="223376"/>
    <lineage>
        <taxon>Eukaryota</taxon>
        <taxon>Fungi</taxon>
        <taxon>Dikarya</taxon>
        <taxon>Ascomycota</taxon>
        <taxon>Pezizomycotina</taxon>
        <taxon>Sordariomycetes</taxon>
        <taxon>Sordariomycetidae</taxon>
        <taxon>Cephalothecales</taxon>
        <taxon>Cephalothecaceae</taxon>
        <taxon>Phialemonium</taxon>
    </lineage>
</organism>
<feature type="region of interest" description="Disordered" evidence="2">
    <location>
        <begin position="753"/>
        <end position="797"/>
    </location>
</feature>
<feature type="compositionally biased region" description="Basic and acidic residues" evidence="2">
    <location>
        <begin position="451"/>
        <end position="465"/>
    </location>
</feature>
<dbReference type="Pfam" id="PF11864">
    <property type="entry name" value="DUF3384"/>
    <property type="match status" value="1"/>
</dbReference>
<accession>A0ABR3Y878</accession>
<dbReference type="PROSITE" id="PS50085">
    <property type="entry name" value="RAPGAP"/>
    <property type="match status" value="1"/>
</dbReference>
<protein>
    <recommendedName>
        <fullName evidence="3">Rap-GAP domain-containing protein</fullName>
    </recommendedName>
</protein>
<feature type="compositionally biased region" description="Polar residues" evidence="2">
    <location>
        <begin position="1583"/>
        <end position="1603"/>
    </location>
</feature>
<feature type="region of interest" description="Disordered" evidence="2">
    <location>
        <begin position="446"/>
        <end position="465"/>
    </location>
</feature>
<dbReference type="Proteomes" id="UP001586593">
    <property type="component" value="Unassembled WGS sequence"/>
</dbReference>
<dbReference type="SUPFAM" id="SSF48371">
    <property type="entry name" value="ARM repeat"/>
    <property type="match status" value="1"/>
</dbReference>
<dbReference type="Gene3D" id="3.40.50.11210">
    <property type="entry name" value="Rap/Ran-GAP"/>
    <property type="match status" value="1"/>
</dbReference>
<gene>
    <name evidence="4" type="ORF">VTK73DRAFT_5311</name>
</gene>
<evidence type="ECO:0000256" key="1">
    <source>
        <dbReference type="ARBA" id="ARBA00022468"/>
    </source>
</evidence>
<dbReference type="InterPro" id="IPR024584">
    <property type="entry name" value="Tuberin_N"/>
</dbReference>
<evidence type="ECO:0000256" key="2">
    <source>
        <dbReference type="SAM" id="MobiDB-lite"/>
    </source>
</evidence>
<dbReference type="SUPFAM" id="SSF111347">
    <property type="entry name" value="Rap/Ran-GAP"/>
    <property type="match status" value="1"/>
</dbReference>
<feature type="compositionally biased region" description="Polar residues" evidence="2">
    <location>
        <begin position="32"/>
        <end position="48"/>
    </location>
</feature>
<sequence length="1625" mass="178798">MSPVPGDDSQSPVTRNAARFAGVFRGLTGTKAATSPVSQQLPSSTAANPPNFPKEIDAVSATLRRLPSGYMDSFQQLKSGSLNERIAAAERLSFAIDDYPLAPVLQIWDAGKDLIETSKPLAAREAGWGLLTKCVKYPYSTDLERREFFQTLSAPAHPDDFHLQLAALVDLTNHGRELSGFEYDIFPLLTRWLQDAYNAATIARKQASRGGGKSKGKMAVSGEESNFAQLFSFVNDVIKFNFKVADDTTVSILMGSLLEICMNTIFVEDLRACISVIDTIVTYGTIPGTQLKNCIRVLSSIHCLVSNLQKDAWHTLSNICKSHHGQSTVRILLDVLRTAPTSNGKGKDTVREVKGALSVLNALLSTAETGYPAVPLPLLVDGLVHISQSGSSKIAVDVLKLINSLLDGSDGSVAPVAAEEAWSPFFQVAGRCAELVSDWASGDTESSVKSAEADKGEADKEKKSEDTVGFQLRRLISRVEQLLRQRGSELAQRDECIAFLIRVQHALPDSAADLIIDHFKACRFCFPSEMAWKSNLKLVIEGFYRNRNRRPATRLQALATVQEVYEFLDVMDSFAEKDMIPHIVQQVLFGIEEESDTLVLQETVAFGVTVAERSELALFDAIVDSFRGVIAAERSRAPVLLSPARSHTMSDPQHQAGYFANQSFSNIVTRGYTQIFMRSMNTDPAKAKKAFNALVHIARSSACETDARLTALKLLVRLRADWAYHVYLAADPQSEALADSLYRTETSLARKLAEDAAHPTRLSRADASGTRTTRGISFSQEATVEKSGLSRSTSSARAVAQPTQRLWSLPDLDALPEPPSDRPSPVLLSHSGSKSGAEHSPGERATLNMASFVEAVVNTLCQVCDWEVYSFILVHLPAQLSNHPIFRDAIAEIQELRKVVCDLISKNNFQEPPGTSGLRRPDVANCLFHSLTMIMSFHQHFQKVDEDEIVRAFMLGIADKTAKTCIHALSVCCHELPKSVNKSLVTILRKMSQVITQPFVAMHILEFLACLSRLPALYSNFREDEYRVVFGICFRYLQYVRDRKRSVRNGSYSSEPATPNVATNSHTLEPVSQPNTDDLPQYVYALAYHVITFWFLALRVNDRPNHIGWIAKNLFTDVDGSASNDEQAQITIDFMQRVAFSDANDTVEDSLFKEEFFGEILQRRWIIGNSIVTVRQAKETGWAEVIRRFPSGMSCFQIRENFGPIPSHQEAASLDGRRDERQGSSSSTTLPSFVLLQLLAPIPQAPDPTLRPIPLPVDDAVDRAIRLFDSNAAVDGHKVGVIYIAEGQTKEADILANTIGNPDYVEFLHGLGTMVRLKGATFNTQGLDREFDTDGKYAFCWRDRVTEIVFHVTTQMPTDLERDPQCVQKKRHIGNDFVNIIFNNSGLPFDFNTFPSEFNYVNIVITPMPRPPFVAVRQAARRREAGEGDPPPTFLIQVMSKPGFPEISPAAEPKLVSLGSLAGFVRLMALNASVFSHVWSNRQGGEHISSWRARLREINRLRDRYAPKAQVALSPPATSMGASPPSTSTIQSSGAGLGTSMGVTSSASHFVDGGARPPSSVRDSFSSLRRSSVATFFTTTSTDPASYRSSVLSVPSMPTTEGSGETLHGGGADALVESVDFSKWS</sequence>
<feature type="region of interest" description="Disordered" evidence="2">
    <location>
        <begin position="1049"/>
        <end position="1070"/>
    </location>
</feature>
<dbReference type="EMBL" id="JAZHXJ010000003">
    <property type="protein sequence ID" value="KAL1884175.1"/>
    <property type="molecule type" value="Genomic_DNA"/>
</dbReference>